<accession>A0AC34R8P2</accession>
<proteinExistence type="predicted"/>
<sequence length="560" mass="66337">MWHEEDNELVLDCGDEALPFYPARDVHIVPIYALTFLVDLPIRPPGQTFSNWDIREKIKSFVDPHELKDLKVVQSNDHQIKFTAHVLNLDIMDEVVVQSNDHQIKFTAHVLNLDIMDEVITTLDNITFRAPGFESALKVTAKVGGYPFPKPEDWTKYFKGQRLKQDEPGERPDTIHIVGLPYEWFAPNVTDDVTSIMIQVMQQYGKIRQIDIPQEDPYRGEMEKDIAGMKLNWFNGIMQQYGKIRQIDIPQEDPYRGEMEKDIAGMKLNWFNGSYSPFFEIYVQYEKYEGFYNAMTKMGGHQLVRRAASGVLSEYQFTIDFDKTGHLSHRVMIQRELARQVIIQQRKQKQEDEERKARELELMKERLSNESERKALEEKIKAGIRQAEKQRELDEDYLRKRLKDKKRQQTLQRIRESENLLKYLLVDEVIRIEWEKEQERNVQDKIKDYVKTKKLPEENLLRKKLLKKMELELRSGVAKKPMKNELTVPTLTPHQKRRKMLKEMKSRRTKLLKYIDGKLQRYRSKFKEDPVFDRQKLAAPEPQKQISINIKTKNLDEIVK</sequence>
<organism evidence="1 2">
    <name type="scientific">Panagrolaimus sp. JU765</name>
    <dbReference type="NCBI Taxonomy" id="591449"/>
    <lineage>
        <taxon>Eukaryota</taxon>
        <taxon>Metazoa</taxon>
        <taxon>Ecdysozoa</taxon>
        <taxon>Nematoda</taxon>
        <taxon>Chromadorea</taxon>
        <taxon>Rhabditida</taxon>
        <taxon>Tylenchina</taxon>
        <taxon>Panagrolaimomorpha</taxon>
        <taxon>Panagrolaimoidea</taxon>
        <taxon>Panagrolaimidae</taxon>
        <taxon>Panagrolaimus</taxon>
    </lineage>
</organism>
<evidence type="ECO:0000313" key="2">
    <source>
        <dbReference type="WBParaSite" id="JU765_v2.g46.t4"/>
    </source>
</evidence>
<dbReference type="Proteomes" id="UP000887576">
    <property type="component" value="Unplaced"/>
</dbReference>
<protein>
    <submittedName>
        <fullName evidence="2">Uncharacterized protein</fullName>
    </submittedName>
</protein>
<reference evidence="2" key="1">
    <citation type="submission" date="2025-08" db="UniProtKB">
        <authorList>
            <consortium name="WormBaseParasite"/>
        </authorList>
    </citation>
    <scope>IDENTIFICATION</scope>
</reference>
<dbReference type="WBParaSite" id="JU765_v2.g46.t4">
    <property type="protein sequence ID" value="JU765_v2.g46.t4"/>
    <property type="gene ID" value="JU765_v2.g46"/>
</dbReference>
<evidence type="ECO:0000313" key="1">
    <source>
        <dbReference type="Proteomes" id="UP000887576"/>
    </source>
</evidence>
<name>A0AC34R8P2_9BILA</name>